<evidence type="ECO:0000256" key="4">
    <source>
        <dbReference type="ARBA" id="ARBA00023015"/>
    </source>
</evidence>
<dbReference type="SUPFAM" id="SSF46689">
    <property type="entry name" value="Homeodomain-like"/>
    <property type="match status" value="1"/>
</dbReference>
<evidence type="ECO:0000256" key="2">
    <source>
        <dbReference type="ARBA" id="ARBA00022473"/>
    </source>
</evidence>
<dbReference type="GO" id="GO:0005634">
    <property type="term" value="C:nucleus"/>
    <property type="evidence" value="ECO:0007669"/>
    <property type="project" value="UniProtKB-SubCell"/>
</dbReference>
<keyword evidence="6" id="KW-0804">Transcription</keyword>
<evidence type="ECO:0000256" key="1">
    <source>
        <dbReference type="ARBA" id="ARBA00004123"/>
    </source>
</evidence>
<dbReference type="PROSITE" id="PS51057">
    <property type="entry name" value="PAIRED_2"/>
    <property type="match status" value="1"/>
</dbReference>
<dbReference type="InterPro" id="IPR043565">
    <property type="entry name" value="PAX_fam"/>
</dbReference>
<keyword evidence="7" id="KW-0539">Nucleus</keyword>
<evidence type="ECO:0000256" key="5">
    <source>
        <dbReference type="ARBA" id="ARBA00023125"/>
    </source>
</evidence>
<dbReference type="Gene3D" id="1.10.10.10">
    <property type="entry name" value="Winged helix-like DNA-binding domain superfamily/Winged helix DNA-binding domain"/>
    <property type="match status" value="1"/>
</dbReference>
<dbReference type="Pfam" id="PF00292">
    <property type="entry name" value="PAX"/>
    <property type="match status" value="1"/>
</dbReference>
<dbReference type="Proteomes" id="UP000054495">
    <property type="component" value="Unassembled WGS sequence"/>
</dbReference>
<dbReference type="PRINTS" id="PR00027">
    <property type="entry name" value="PAIREDBOX"/>
</dbReference>
<name>A0A0D6MB99_9BILA</name>
<accession>A0A0D6MB99</accession>
<evidence type="ECO:0000259" key="8">
    <source>
        <dbReference type="PROSITE" id="PS51057"/>
    </source>
</evidence>
<keyword evidence="10" id="KW-1185">Reference proteome</keyword>
<keyword evidence="4" id="KW-0805">Transcription regulation</keyword>
<dbReference type="EMBL" id="KE124783">
    <property type="protein sequence ID" value="EPB80161.1"/>
    <property type="molecule type" value="Genomic_DNA"/>
</dbReference>
<evidence type="ECO:0000313" key="9">
    <source>
        <dbReference type="EMBL" id="EPB80161.1"/>
    </source>
</evidence>
<reference evidence="9 10" key="1">
    <citation type="submission" date="2013-05" db="EMBL/GenBank/DDBJ databases">
        <title>Draft genome of the parasitic nematode Anyclostoma ceylanicum.</title>
        <authorList>
            <person name="Mitreva M."/>
        </authorList>
    </citation>
    <scope>NUCLEOTIDE SEQUENCE [LARGE SCALE GENOMIC DNA]</scope>
</reference>
<keyword evidence="5" id="KW-0238">DNA-binding</keyword>
<dbReference type="PANTHER" id="PTHR45636:SF42">
    <property type="entry name" value="PROTEIN CBR-NPAX-1"/>
    <property type="match status" value="1"/>
</dbReference>
<evidence type="ECO:0000256" key="6">
    <source>
        <dbReference type="ARBA" id="ARBA00023163"/>
    </source>
</evidence>
<keyword evidence="3" id="KW-0563">Paired box</keyword>
<dbReference type="PANTHER" id="PTHR45636">
    <property type="entry name" value="PAIRED BOX PROTEIN PAX-6-RELATED-RELATED"/>
    <property type="match status" value="1"/>
</dbReference>
<protein>
    <submittedName>
        <fullName evidence="9">Helix-turn-helix domain of resolvase</fullName>
    </submittedName>
</protein>
<dbReference type="InterPro" id="IPR036388">
    <property type="entry name" value="WH-like_DNA-bd_sf"/>
</dbReference>
<evidence type="ECO:0000256" key="7">
    <source>
        <dbReference type="ARBA" id="ARBA00023242"/>
    </source>
</evidence>
<comment type="subcellular location">
    <subcellularLocation>
        <location evidence="1">Nucleus</location>
    </subcellularLocation>
</comment>
<gene>
    <name evidence="9" type="ORF">ANCCEY_00716</name>
</gene>
<evidence type="ECO:0000256" key="3">
    <source>
        <dbReference type="ARBA" id="ARBA00022724"/>
    </source>
</evidence>
<feature type="domain" description="Paired" evidence="8">
    <location>
        <begin position="70"/>
        <end position="207"/>
    </location>
</feature>
<dbReference type="InterPro" id="IPR001523">
    <property type="entry name" value="Paired_dom"/>
</dbReference>
<sequence>MQTSLRHAPRKHADMECEKKDYMTPLDALPYSQFLFYNALDLTTSGFLPYSLVPPIAPTQFQAPHLLINESPDRNKQGRAYNPGRPLSMSDRERILQLYEKGHKISHIARIIGVTHSCVSKIMTRYRRTGSMYPRSYSTGVLASRQNSLDLAESSSDCSTSANSEDWSPAQFLVKPSSQKESLELVPKPPWDSSQSVEAAALVARRTEAVAAEPPPRKKLSYSIERLKIRGGPLVEIGPGRS</sequence>
<organism evidence="9 10">
    <name type="scientific">Ancylostoma ceylanicum</name>
    <dbReference type="NCBI Taxonomy" id="53326"/>
    <lineage>
        <taxon>Eukaryota</taxon>
        <taxon>Metazoa</taxon>
        <taxon>Ecdysozoa</taxon>
        <taxon>Nematoda</taxon>
        <taxon>Chromadorea</taxon>
        <taxon>Rhabditida</taxon>
        <taxon>Rhabditina</taxon>
        <taxon>Rhabditomorpha</taxon>
        <taxon>Strongyloidea</taxon>
        <taxon>Ancylostomatidae</taxon>
        <taxon>Ancylostomatinae</taxon>
        <taxon>Ancylostoma</taxon>
    </lineage>
</organism>
<dbReference type="SMART" id="SM00351">
    <property type="entry name" value="PAX"/>
    <property type="match status" value="1"/>
</dbReference>
<dbReference type="InterPro" id="IPR009057">
    <property type="entry name" value="Homeodomain-like_sf"/>
</dbReference>
<proteinExistence type="predicted"/>
<dbReference type="GO" id="GO:0000981">
    <property type="term" value="F:DNA-binding transcription factor activity, RNA polymerase II-specific"/>
    <property type="evidence" value="ECO:0007669"/>
    <property type="project" value="TreeGrafter"/>
</dbReference>
<evidence type="ECO:0000313" key="10">
    <source>
        <dbReference type="Proteomes" id="UP000054495"/>
    </source>
</evidence>
<dbReference type="AlphaFoldDB" id="A0A0D6MB99"/>
<dbReference type="GO" id="GO:0000978">
    <property type="term" value="F:RNA polymerase II cis-regulatory region sequence-specific DNA binding"/>
    <property type="evidence" value="ECO:0007669"/>
    <property type="project" value="TreeGrafter"/>
</dbReference>
<keyword evidence="2" id="KW-0217">Developmental protein</keyword>